<accession>A0A0S4JFZ8</accession>
<keyword evidence="3" id="KW-1185">Reference proteome</keyword>
<evidence type="ECO:0000313" key="3">
    <source>
        <dbReference type="Proteomes" id="UP000051952"/>
    </source>
</evidence>
<feature type="region of interest" description="Disordered" evidence="1">
    <location>
        <begin position="26"/>
        <end position="80"/>
    </location>
</feature>
<proteinExistence type="predicted"/>
<protein>
    <submittedName>
        <fullName evidence="2">Uncharacterized protein</fullName>
    </submittedName>
</protein>
<name>A0A0S4JFZ8_BODSA</name>
<reference evidence="3" key="1">
    <citation type="submission" date="2015-09" db="EMBL/GenBank/DDBJ databases">
        <authorList>
            <consortium name="Pathogen Informatics"/>
        </authorList>
    </citation>
    <scope>NUCLEOTIDE SEQUENCE [LARGE SCALE GENOMIC DNA]</scope>
    <source>
        <strain evidence="3">Lake Konstanz</strain>
    </source>
</reference>
<organism evidence="2 3">
    <name type="scientific">Bodo saltans</name>
    <name type="common">Flagellated protozoan</name>
    <dbReference type="NCBI Taxonomy" id="75058"/>
    <lineage>
        <taxon>Eukaryota</taxon>
        <taxon>Discoba</taxon>
        <taxon>Euglenozoa</taxon>
        <taxon>Kinetoplastea</taxon>
        <taxon>Metakinetoplastina</taxon>
        <taxon>Eubodonida</taxon>
        <taxon>Bodonidae</taxon>
        <taxon>Bodo</taxon>
    </lineage>
</organism>
<sequence>MPQQQQMRRTVSGRAALVQSTVSVFSDHQQSAGAFEHPVPASSGGQFWQRRGGGGGGAGARRSRTSPSSSHGHKRTASKEDITFPLYVYANIQTAKKAESGEEEEDDDEYGGDAAPGAATETTPDIAKEAATSSLPQFTEVPRRLSAEEVDAMTTAARASASRHHRPPLPIISPGFASPLAPGTSASAASYPTSTPVENALILADDAASPMPHPPPPPPPPPPPVSIAEGSSHHSRLHHAEPHSTTLVGSGAPVWHNRLQVNAVATSLSFQRSSTWGTWRRESIGAVSSKLCA</sequence>
<dbReference type="Proteomes" id="UP000051952">
    <property type="component" value="Unassembled WGS sequence"/>
</dbReference>
<feature type="compositionally biased region" description="Acidic residues" evidence="1">
    <location>
        <begin position="101"/>
        <end position="111"/>
    </location>
</feature>
<evidence type="ECO:0000256" key="1">
    <source>
        <dbReference type="SAM" id="MobiDB-lite"/>
    </source>
</evidence>
<dbReference type="VEuPathDB" id="TriTrypDB:BSAL_13785"/>
<dbReference type="AlphaFoldDB" id="A0A0S4JFZ8"/>
<gene>
    <name evidence="2" type="ORF">BSAL_13785</name>
</gene>
<feature type="region of interest" description="Disordered" evidence="1">
    <location>
        <begin position="206"/>
        <end position="249"/>
    </location>
</feature>
<evidence type="ECO:0000313" key="2">
    <source>
        <dbReference type="EMBL" id="CUG88118.1"/>
    </source>
</evidence>
<feature type="region of interest" description="Disordered" evidence="1">
    <location>
        <begin position="95"/>
        <end position="176"/>
    </location>
</feature>
<feature type="compositionally biased region" description="Pro residues" evidence="1">
    <location>
        <begin position="211"/>
        <end position="225"/>
    </location>
</feature>
<dbReference type="EMBL" id="CYKH01001617">
    <property type="protein sequence ID" value="CUG88118.1"/>
    <property type="molecule type" value="Genomic_DNA"/>
</dbReference>